<feature type="region of interest" description="Disordered" evidence="1">
    <location>
        <begin position="86"/>
        <end position="165"/>
    </location>
</feature>
<evidence type="ECO:0000313" key="2">
    <source>
        <dbReference type="EMBL" id="GHP01961.1"/>
    </source>
</evidence>
<feature type="compositionally biased region" description="Polar residues" evidence="1">
    <location>
        <begin position="351"/>
        <end position="360"/>
    </location>
</feature>
<comment type="caution">
    <text evidence="2">The sequence shown here is derived from an EMBL/GenBank/DDBJ whole genome shotgun (WGS) entry which is preliminary data.</text>
</comment>
<sequence>MANVKVSDGSISRIGPDYGGVDDSFWNNVTGLASLEEELKFLDDAPQEEVKQGVLAGQTSSLHHATVASAYAYPSASSVPAAWEAPPSLAVNDPAGMSPGAGTSAAHAAATAGDSPASQGSPSFPKSSPQDVEAWEEAMQKRAAKREEKLRKAQDEVASDWGFSNPATAEAFLRAKLKKEAPIRRRKVEAKAKDMDWRMKRMQKVRETAPPVHERHPATKEVRPIALAQGEVYRPAPVPSQPSSTKTSPSRALANSVPDNDRWELSSVQSGSSGTREDSFQSQPSRPILDANGRYVYPPAALAAAPGARRSLWAPNERSDRGGGGVATFQSGPPNRKLERRSIARALGNASVASSSTTLSPPRIAGSVAPQHDRNTSRR</sequence>
<reference evidence="2" key="1">
    <citation type="submission" date="2020-10" db="EMBL/GenBank/DDBJ databases">
        <title>Unveiling of a novel bifunctional photoreceptor, Dualchrome1, isolated from a cosmopolitan green alga.</title>
        <authorList>
            <person name="Suzuki S."/>
            <person name="Kawachi M."/>
        </authorList>
    </citation>
    <scope>NUCLEOTIDE SEQUENCE</scope>
    <source>
        <strain evidence="2">NIES 2893</strain>
    </source>
</reference>
<evidence type="ECO:0000313" key="3">
    <source>
        <dbReference type="Proteomes" id="UP000660262"/>
    </source>
</evidence>
<feature type="region of interest" description="Disordered" evidence="1">
    <location>
        <begin position="304"/>
        <end position="379"/>
    </location>
</feature>
<feature type="compositionally biased region" description="Basic and acidic residues" evidence="1">
    <location>
        <begin position="203"/>
        <end position="223"/>
    </location>
</feature>
<feature type="region of interest" description="Disordered" evidence="1">
    <location>
        <begin position="203"/>
        <end position="292"/>
    </location>
</feature>
<keyword evidence="3" id="KW-1185">Reference proteome</keyword>
<feature type="compositionally biased region" description="Polar residues" evidence="1">
    <location>
        <begin position="266"/>
        <end position="285"/>
    </location>
</feature>
<accession>A0A830H8I7</accession>
<protein>
    <submittedName>
        <fullName evidence="2">Uncharacterized protein</fullName>
    </submittedName>
</protein>
<proteinExistence type="predicted"/>
<dbReference type="EMBL" id="BNJQ01000002">
    <property type="protein sequence ID" value="GHP01961.1"/>
    <property type="molecule type" value="Genomic_DNA"/>
</dbReference>
<gene>
    <name evidence="2" type="ORF">PPROV_000071700</name>
</gene>
<feature type="compositionally biased region" description="Low complexity" evidence="1">
    <location>
        <begin position="241"/>
        <end position="250"/>
    </location>
</feature>
<organism evidence="2 3">
    <name type="scientific">Pycnococcus provasolii</name>
    <dbReference type="NCBI Taxonomy" id="41880"/>
    <lineage>
        <taxon>Eukaryota</taxon>
        <taxon>Viridiplantae</taxon>
        <taxon>Chlorophyta</taxon>
        <taxon>Pseudoscourfieldiophyceae</taxon>
        <taxon>Pseudoscourfieldiales</taxon>
        <taxon>Pycnococcaceae</taxon>
        <taxon>Pycnococcus</taxon>
    </lineage>
</organism>
<feature type="compositionally biased region" description="Basic and acidic residues" evidence="1">
    <location>
        <begin position="145"/>
        <end position="155"/>
    </location>
</feature>
<feature type="compositionally biased region" description="Polar residues" evidence="1">
    <location>
        <begin position="119"/>
        <end position="130"/>
    </location>
</feature>
<evidence type="ECO:0000256" key="1">
    <source>
        <dbReference type="SAM" id="MobiDB-lite"/>
    </source>
</evidence>
<dbReference type="Proteomes" id="UP000660262">
    <property type="component" value="Unassembled WGS sequence"/>
</dbReference>
<dbReference type="AlphaFoldDB" id="A0A830H8I7"/>
<feature type="compositionally biased region" description="Low complexity" evidence="1">
    <location>
        <begin position="98"/>
        <end position="118"/>
    </location>
</feature>
<name>A0A830H8I7_9CHLO</name>